<name>A0A9D4LGU3_DREPO</name>
<evidence type="ECO:0000313" key="1">
    <source>
        <dbReference type="EMBL" id="KAH3858442.1"/>
    </source>
</evidence>
<protein>
    <submittedName>
        <fullName evidence="1">Uncharacterized protein</fullName>
    </submittedName>
</protein>
<reference evidence="1" key="2">
    <citation type="submission" date="2020-11" db="EMBL/GenBank/DDBJ databases">
        <authorList>
            <person name="McCartney M.A."/>
            <person name="Auch B."/>
            <person name="Kono T."/>
            <person name="Mallez S."/>
            <person name="Becker A."/>
            <person name="Gohl D.M."/>
            <person name="Silverstein K.A.T."/>
            <person name="Koren S."/>
            <person name="Bechman K.B."/>
            <person name="Herman A."/>
            <person name="Abrahante J.E."/>
            <person name="Garbe J."/>
        </authorList>
    </citation>
    <scope>NUCLEOTIDE SEQUENCE</scope>
    <source>
        <strain evidence="1">Duluth1</strain>
        <tissue evidence="1">Whole animal</tissue>
    </source>
</reference>
<sequence length="56" mass="6433">MLSFPREGLTLIPAYVYHVRHNKKRDGDRYDYTGGDPEDCRRPPAVGPAYQTLLIL</sequence>
<proteinExistence type="predicted"/>
<gene>
    <name evidence="1" type="ORF">DPMN_101065</name>
</gene>
<evidence type="ECO:0000313" key="2">
    <source>
        <dbReference type="Proteomes" id="UP000828390"/>
    </source>
</evidence>
<dbReference type="EMBL" id="JAIWYP010000003">
    <property type="protein sequence ID" value="KAH3858442.1"/>
    <property type="molecule type" value="Genomic_DNA"/>
</dbReference>
<keyword evidence="2" id="KW-1185">Reference proteome</keyword>
<reference evidence="1" key="1">
    <citation type="journal article" date="2019" name="bioRxiv">
        <title>The Genome of the Zebra Mussel, Dreissena polymorpha: A Resource for Invasive Species Research.</title>
        <authorList>
            <person name="McCartney M.A."/>
            <person name="Auch B."/>
            <person name="Kono T."/>
            <person name="Mallez S."/>
            <person name="Zhang Y."/>
            <person name="Obille A."/>
            <person name="Becker A."/>
            <person name="Abrahante J.E."/>
            <person name="Garbe J."/>
            <person name="Badalamenti J.P."/>
            <person name="Herman A."/>
            <person name="Mangelson H."/>
            <person name="Liachko I."/>
            <person name="Sullivan S."/>
            <person name="Sone E.D."/>
            <person name="Koren S."/>
            <person name="Silverstein K.A.T."/>
            <person name="Beckman K.B."/>
            <person name="Gohl D.M."/>
        </authorList>
    </citation>
    <scope>NUCLEOTIDE SEQUENCE</scope>
    <source>
        <strain evidence="1">Duluth1</strain>
        <tissue evidence="1">Whole animal</tissue>
    </source>
</reference>
<dbReference type="AlphaFoldDB" id="A0A9D4LGU3"/>
<comment type="caution">
    <text evidence="1">The sequence shown here is derived from an EMBL/GenBank/DDBJ whole genome shotgun (WGS) entry which is preliminary data.</text>
</comment>
<dbReference type="Proteomes" id="UP000828390">
    <property type="component" value="Unassembled WGS sequence"/>
</dbReference>
<accession>A0A9D4LGU3</accession>
<organism evidence="1 2">
    <name type="scientific">Dreissena polymorpha</name>
    <name type="common">Zebra mussel</name>
    <name type="synonym">Mytilus polymorpha</name>
    <dbReference type="NCBI Taxonomy" id="45954"/>
    <lineage>
        <taxon>Eukaryota</taxon>
        <taxon>Metazoa</taxon>
        <taxon>Spiralia</taxon>
        <taxon>Lophotrochozoa</taxon>
        <taxon>Mollusca</taxon>
        <taxon>Bivalvia</taxon>
        <taxon>Autobranchia</taxon>
        <taxon>Heteroconchia</taxon>
        <taxon>Euheterodonta</taxon>
        <taxon>Imparidentia</taxon>
        <taxon>Neoheterodontei</taxon>
        <taxon>Myida</taxon>
        <taxon>Dreissenoidea</taxon>
        <taxon>Dreissenidae</taxon>
        <taxon>Dreissena</taxon>
    </lineage>
</organism>